<sequence>MTNKNIFKGLVGFLACVAVQNSTATTLEQAIQQALNTNPDIRIETNELLSRGEDVEQAKAGYLPKVDITAGYGYERSDNNSTRSAGYDSRDLTRKEAAINLQQMLFDGYATDSEVERHLARQSSAGYRVAGVSQNKALETIEAYLDVLQLQELSALSVENLDSHKRIFEQVDLRSKAGIGRSSDLEQVRGRRASADASRLSDLANLKDAESNYLSIVGDLPRDLVPVPSLKNTLPKTLDDAVAIALKEHPTLLSAQADVRATLAQKEAAENNFYPRFDLEVGSTWGEDQNGVTGVDKDLTAMVRMRYNLFSGGKDRARQRQTAHLINEAKEVRNRTYRQVVESLRLSWTAYEATQAQLISLKQHLVSSQNTRDAYTKQFNIGKRTLIDLLNTENEVFEAKRAYLKAKKDSLYSEYRILVGMGRLLNQVSVAVPTGEGQGDAALKPYADLAPQTVLASEFLADQEAVDQIDKQIQTDEKIVADIKAQIASWKQAWETQDMDRYFAAYSSHFVPSNGMPLQSWKLSRKQVITKPAWIRLEIESLDVRVDGMVASVQFIQRYSASNFQDVVNKQLELRLEEGTWVITAETVR</sequence>
<accession>A0A557S1E9</accession>
<proteinExistence type="inferred from homology"/>
<dbReference type="Proteomes" id="UP000316649">
    <property type="component" value="Unassembled WGS sequence"/>
</dbReference>
<gene>
    <name evidence="9" type="ORF">FHP88_14255</name>
</gene>
<dbReference type="GO" id="GO:0015562">
    <property type="term" value="F:efflux transmembrane transporter activity"/>
    <property type="evidence" value="ECO:0007669"/>
    <property type="project" value="InterPro"/>
</dbReference>
<dbReference type="RefSeq" id="WP_144359767.1">
    <property type="nucleotide sequence ID" value="NZ_VMNH01000022.1"/>
</dbReference>
<feature type="domain" description="Cds6 C-terminal" evidence="8">
    <location>
        <begin position="483"/>
        <end position="586"/>
    </location>
</feature>
<dbReference type="AlphaFoldDB" id="A0A557S1E9"/>
<evidence type="ECO:0000256" key="3">
    <source>
        <dbReference type="ARBA" id="ARBA00022448"/>
    </source>
</evidence>
<dbReference type="GO" id="GO:0009279">
    <property type="term" value="C:cell outer membrane"/>
    <property type="evidence" value="ECO:0007669"/>
    <property type="project" value="UniProtKB-SubCell"/>
</dbReference>
<evidence type="ECO:0000313" key="10">
    <source>
        <dbReference type="Proteomes" id="UP000316649"/>
    </source>
</evidence>
<keyword evidence="7" id="KW-0998">Cell outer membrane</keyword>
<evidence type="ECO:0000256" key="5">
    <source>
        <dbReference type="ARBA" id="ARBA00022692"/>
    </source>
</evidence>
<dbReference type="InterPro" id="IPR010130">
    <property type="entry name" value="T1SS_OMP_TolC"/>
</dbReference>
<dbReference type="InterPro" id="IPR032710">
    <property type="entry name" value="NTF2-like_dom_sf"/>
</dbReference>
<keyword evidence="3" id="KW-0813">Transport</keyword>
<keyword evidence="4" id="KW-1134">Transmembrane beta strand</keyword>
<dbReference type="SUPFAM" id="SSF56954">
    <property type="entry name" value="Outer membrane efflux proteins (OEP)"/>
    <property type="match status" value="1"/>
</dbReference>
<dbReference type="Pfam" id="PF02321">
    <property type="entry name" value="OEP"/>
    <property type="match status" value="2"/>
</dbReference>
<dbReference type="PANTHER" id="PTHR30026:SF22">
    <property type="entry name" value="OUTER MEMBRANE EFFLUX PROTEIN"/>
    <property type="match status" value="1"/>
</dbReference>
<dbReference type="Pfam" id="PF24125">
    <property type="entry name" value="Cds6_C"/>
    <property type="match status" value="1"/>
</dbReference>
<dbReference type="Gene3D" id="3.10.450.50">
    <property type="match status" value="1"/>
</dbReference>
<dbReference type="GO" id="GO:1990281">
    <property type="term" value="C:efflux pump complex"/>
    <property type="evidence" value="ECO:0007669"/>
    <property type="project" value="TreeGrafter"/>
</dbReference>
<keyword evidence="10" id="KW-1185">Reference proteome</keyword>
<dbReference type="EMBL" id="VMNH01000022">
    <property type="protein sequence ID" value="TVO71188.1"/>
    <property type="molecule type" value="Genomic_DNA"/>
</dbReference>
<dbReference type="InterPro" id="IPR051906">
    <property type="entry name" value="TolC-like"/>
</dbReference>
<organism evidence="9 10">
    <name type="scientific">Sedimenticola selenatireducens</name>
    <dbReference type="NCBI Taxonomy" id="191960"/>
    <lineage>
        <taxon>Bacteria</taxon>
        <taxon>Pseudomonadati</taxon>
        <taxon>Pseudomonadota</taxon>
        <taxon>Gammaproteobacteria</taxon>
        <taxon>Chromatiales</taxon>
        <taxon>Sedimenticolaceae</taxon>
        <taxon>Sedimenticola</taxon>
    </lineage>
</organism>
<dbReference type="OrthoDB" id="9814637at2"/>
<evidence type="ECO:0000256" key="7">
    <source>
        <dbReference type="ARBA" id="ARBA00023237"/>
    </source>
</evidence>
<evidence type="ECO:0000256" key="2">
    <source>
        <dbReference type="ARBA" id="ARBA00007613"/>
    </source>
</evidence>
<dbReference type="GO" id="GO:0015288">
    <property type="term" value="F:porin activity"/>
    <property type="evidence" value="ECO:0007669"/>
    <property type="project" value="TreeGrafter"/>
</dbReference>
<evidence type="ECO:0000313" key="9">
    <source>
        <dbReference type="EMBL" id="TVO71188.1"/>
    </source>
</evidence>
<dbReference type="NCBIfam" id="TIGR01844">
    <property type="entry name" value="type_I_sec_TolC"/>
    <property type="match status" value="1"/>
</dbReference>
<name>A0A557S1E9_9GAMM</name>
<dbReference type="InterPro" id="IPR056203">
    <property type="entry name" value="Cds6_C"/>
</dbReference>
<dbReference type="PANTHER" id="PTHR30026">
    <property type="entry name" value="OUTER MEMBRANE PROTEIN TOLC"/>
    <property type="match status" value="1"/>
</dbReference>
<comment type="similarity">
    <text evidence="2">Belongs to the outer membrane factor (OMF) (TC 1.B.17) family.</text>
</comment>
<evidence type="ECO:0000256" key="1">
    <source>
        <dbReference type="ARBA" id="ARBA00004442"/>
    </source>
</evidence>
<protein>
    <submittedName>
        <fullName evidence="9">TolC family outer membrane protein</fullName>
    </submittedName>
</protein>
<dbReference type="Gene3D" id="1.20.1600.10">
    <property type="entry name" value="Outer membrane efflux proteins (OEP)"/>
    <property type="match status" value="1"/>
</dbReference>
<dbReference type="SUPFAM" id="SSF54427">
    <property type="entry name" value="NTF2-like"/>
    <property type="match status" value="1"/>
</dbReference>
<comment type="subcellular location">
    <subcellularLocation>
        <location evidence="1">Cell outer membrane</location>
    </subcellularLocation>
</comment>
<keyword evidence="6" id="KW-0472">Membrane</keyword>
<evidence type="ECO:0000256" key="4">
    <source>
        <dbReference type="ARBA" id="ARBA00022452"/>
    </source>
</evidence>
<dbReference type="InterPro" id="IPR003423">
    <property type="entry name" value="OMP_efflux"/>
</dbReference>
<evidence type="ECO:0000256" key="6">
    <source>
        <dbReference type="ARBA" id="ARBA00023136"/>
    </source>
</evidence>
<evidence type="ECO:0000259" key="8">
    <source>
        <dbReference type="Pfam" id="PF24125"/>
    </source>
</evidence>
<comment type="caution">
    <text evidence="9">The sequence shown here is derived from an EMBL/GenBank/DDBJ whole genome shotgun (WGS) entry which is preliminary data.</text>
</comment>
<keyword evidence="5" id="KW-0812">Transmembrane</keyword>
<reference evidence="9 10" key="1">
    <citation type="submission" date="2019-07" db="EMBL/GenBank/DDBJ databases">
        <title>The pathways for chlorine oxyanion respiration interact through the shared metabolite chlorate.</title>
        <authorList>
            <person name="Barnum T.P."/>
            <person name="Cheng Y."/>
            <person name="Hill K.A."/>
            <person name="Lucas L.N."/>
            <person name="Carlson H.K."/>
            <person name="Coates J.D."/>
        </authorList>
    </citation>
    <scope>NUCLEOTIDE SEQUENCE [LARGE SCALE GENOMIC DNA]</scope>
    <source>
        <strain evidence="9 10">BK-1</strain>
    </source>
</reference>